<protein>
    <submittedName>
        <fullName evidence="8">O-antigen ligase family protein</fullName>
    </submittedName>
</protein>
<feature type="transmembrane region" description="Helical" evidence="6">
    <location>
        <begin position="406"/>
        <end position="428"/>
    </location>
</feature>
<feature type="transmembrane region" description="Helical" evidence="6">
    <location>
        <begin position="349"/>
        <end position="370"/>
    </location>
</feature>
<reference evidence="8 9" key="1">
    <citation type="submission" date="2023-02" db="EMBL/GenBank/DDBJ databases">
        <title>Genome sequence of Sphingobacterium sp. KACC 22765.</title>
        <authorList>
            <person name="Kim S."/>
            <person name="Heo J."/>
            <person name="Kwon S.-W."/>
        </authorList>
    </citation>
    <scope>NUCLEOTIDE SEQUENCE [LARGE SCALE GENOMIC DNA]</scope>
    <source>
        <strain evidence="8 9">KACC 22765</strain>
    </source>
</reference>
<gene>
    <name evidence="8" type="ORF">PQ465_04845</name>
</gene>
<dbReference type="Proteomes" id="UP001221558">
    <property type="component" value="Chromosome"/>
</dbReference>
<feature type="transmembrane region" description="Helical" evidence="6">
    <location>
        <begin position="47"/>
        <end position="66"/>
    </location>
</feature>
<feature type="transmembrane region" description="Helical" evidence="6">
    <location>
        <begin position="78"/>
        <end position="94"/>
    </location>
</feature>
<keyword evidence="3 6" id="KW-1133">Transmembrane helix</keyword>
<evidence type="ECO:0000256" key="1">
    <source>
        <dbReference type="ARBA" id="ARBA00004141"/>
    </source>
</evidence>
<name>A0ABY7WJM3_9SPHI</name>
<comment type="subcellular location">
    <subcellularLocation>
        <location evidence="1">Membrane</location>
        <topology evidence="1">Multi-pass membrane protein</topology>
    </subcellularLocation>
</comment>
<dbReference type="InterPro" id="IPR007016">
    <property type="entry name" value="O-antigen_ligase-rel_domated"/>
</dbReference>
<organism evidence="8 9">
    <name type="scientific">Sphingobacterium oryzagri</name>
    <dbReference type="NCBI Taxonomy" id="3025669"/>
    <lineage>
        <taxon>Bacteria</taxon>
        <taxon>Pseudomonadati</taxon>
        <taxon>Bacteroidota</taxon>
        <taxon>Sphingobacteriia</taxon>
        <taxon>Sphingobacteriales</taxon>
        <taxon>Sphingobacteriaceae</taxon>
        <taxon>Sphingobacterium</taxon>
    </lineage>
</organism>
<feature type="transmembrane region" description="Helical" evidence="6">
    <location>
        <begin position="180"/>
        <end position="198"/>
    </location>
</feature>
<proteinExistence type="predicted"/>
<keyword evidence="2 6" id="KW-0812">Transmembrane</keyword>
<evidence type="ECO:0000256" key="5">
    <source>
        <dbReference type="PROSITE-ProRule" id="PRU00339"/>
    </source>
</evidence>
<evidence type="ECO:0000256" key="2">
    <source>
        <dbReference type="ARBA" id="ARBA00022692"/>
    </source>
</evidence>
<feature type="repeat" description="TPR" evidence="5">
    <location>
        <begin position="498"/>
        <end position="531"/>
    </location>
</feature>
<feature type="transmembrane region" description="Helical" evidence="6">
    <location>
        <begin position="106"/>
        <end position="128"/>
    </location>
</feature>
<accession>A0ABY7WJM3</accession>
<dbReference type="EMBL" id="CP117880">
    <property type="protein sequence ID" value="WDF69710.1"/>
    <property type="molecule type" value="Genomic_DNA"/>
</dbReference>
<feature type="transmembrane region" description="Helical" evidence="6">
    <location>
        <begin position="148"/>
        <end position="168"/>
    </location>
</feature>
<feature type="transmembrane region" description="Helical" evidence="6">
    <location>
        <begin position="204"/>
        <end position="221"/>
    </location>
</feature>
<dbReference type="InterPro" id="IPR019734">
    <property type="entry name" value="TPR_rpt"/>
</dbReference>
<dbReference type="InterPro" id="IPR051533">
    <property type="entry name" value="WaaL-like"/>
</dbReference>
<dbReference type="PANTHER" id="PTHR37422:SF13">
    <property type="entry name" value="LIPOPOLYSACCHARIDE BIOSYNTHESIS PROTEIN PA4999-RELATED"/>
    <property type="match status" value="1"/>
</dbReference>
<feature type="transmembrane region" description="Helical" evidence="6">
    <location>
        <begin position="24"/>
        <end position="40"/>
    </location>
</feature>
<keyword evidence="9" id="KW-1185">Reference proteome</keyword>
<feature type="domain" description="O-antigen ligase-related" evidence="7">
    <location>
        <begin position="189"/>
        <end position="333"/>
    </location>
</feature>
<dbReference type="InterPro" id="IPR011990">
    <property type="entry name" value="TPR-like_helical_dom_sf"/>
</dbReference>
<dbReference type="PROSITE" id="PS50005">
    <property type="entry name" value="TPR"/>
    <property type="match status" value="1"/>
</dbReference>
<evidence type="ECO:0000256" key="4">
    <source>
        <dbReference type="ARBA" id="ARBA00023136"/>
    </source>
</evidence>
<dbReference type="GO" id="GO:0016874">
    <property type="term" value="F:ligase activity"/>
    <property type="evidence" value="ECO:0007669"/>
    <property type="project" value="UniProtKB-KW"/>
</dbReference>
<dbReference type="PANTHER" id="PTHR37422">
    <property type="entry name" value="TEICHURONIC ACID BIOSYNTHESIS PROTEIN TUAE"/>
    <property type="match status" value="1"/>
</dbReference>
<keyword evidence="8" id="KW-0436">Ligase</keyword>
<evidence type="ECO:0000256" key="3">
    <source>
        <dbReference type="ARBA" id="ARBA00022989"/>
    </source>
</evidence>
<evidence type="ECO:0000313" key="9">
    <source>
        <dbReference type="Proteomes" id="UP001221558"/>
    </source>
</evidence>
<evidence type="ECO:0000313" key="8">
    <source>
        <dbReference type="EMBL" id="WDF69710.1"/>
    </source>
</evidence>
<dbReference type="RefSeq" id="WP_274268422.1">
    <property type="nucleotide sequence ID" value="NZ_CP117880.1"/>
</dbReference>
<feature type="transmembrane region" description="Helical" evidence="6">
    <location>
        <begin position="319"/>
        <end position="337"/>
    </location>
</feature>
<keyword evidence="4 6" id="KW-0472">Membrane</keyword>
<evidence type="ECO:0000256" key="6">
    <source>
        <dbReference type="SAM" id="Phobius"/>
    </source>
</evidence>
<dbReference type="Pfam" id="PF04932">
    <property type="entry name" value="Wzy_C"/>
    <property type="match status" value="1"/>
</dbReference>
<dbReference type="Gene3D" id="1.25.40.10">
    <property type="entry name" value="Tetratricopeptide repeat domain"/>
    <property type="match status" value="1"/>
</dbReference>
<keyword evidence="5" id="KW-0802">TPR repeat</keyword>
<dbReference type="SUPFAM" id="SSF48452">
    <property type="entry name" value="TPR-like"/>
    <property type="match status" value="1"/>
</dbReference>
<feature type="transmembrane region" description="Helical" evidence="6">
    <location>
        <begin position="233"/>
        <end position="252"/>
    </location>
</feature>
<sequence>MALFIIVPNIYSLDIYNGIVSEKIFVFIFLTAILLPLSLLRVSRCSVIEVNTFDVLAFLIVLGVLFNKVLRIDSSESNLEILELLTLLICYFVLRMMNGIAGYNYIHVAIVIAALLQCYMGIAQYRGAMQSLNSYASATGSFFNSGPYAGFLIASTPFSILVAFKGMTKNTLFENTWKRYIALGICYLLLFCILLIVPSLGSRASLIGLIAIFALIYRNDIKTYFFEGKYKKIILCLALALGVLSFSAVLYFKSGSTVGRAMILKNSFNMFLDSPVWGVGLGEFKNNYMLYQAEGFSRESLLNSKESADNVVYAFNDPLQFIVENGIIIGFVVLFWILGILKNNDHSDFFVLVSFLGAITILVFSLFSYVSDILPLKLLLLFYLTSLINVKSQLKWMIDICKVKKIIVPFTAILIVGTGTLLYFTVLYRQTFKVWEAAKKKYQYGFYAEAAANYKMLLSDLDENPRFLTEYGKCAYFLKDYDLSVQLLEKARSYTSNTVIETSLGDVYKALKRYSEAEQCYLLALKMRPHSFYNAYLLLDLSQSIGDVKKSKKYASIILDTPVKISSPAVKEIRNRAISIIDTKNN</sequence>
<evidence type="ECO:0000259" key="7">
    <source>
        <dbReference type="Pfam" id="PF04932"/>
    </source>
</evidence>